<organism evidence="2 3">
    <name type="scientific">Haematococcus lacustris</name>
    <name type="common">Green alga</name>
    <name type="synonym">Haematococcus pluvialis</name>
    <dbReference type="NCBI Taxonomy" id="44745"/>
    <lineage>
        <taxon>Eukaryota</taxon>
        <taxon>Viridiplantae</taxon>
        <taxon>Chlorophyta</taxon>
        <taxon>core chlorophytes</taxon>
        <taxon>Chlorophyceae</taxon>
        <taxon>CS clade</taxon>
        <taxon>Chlamydomonadales</taxon>
        <taxon>Haematococcaceae</taxon>
        <taxon>Haematococcus</taxon>
    </lineage>
</organism>
<name>A0A699YRM3_HAELA</name>
<gene>
    <name evidence="2" type="ORF">HaLaN_08204</name>
</gene>
<proteinExistence type="predicted"/>
<keyword evidence="3" id="KW-1185">Reference proteome</keyword>
<accession>A0A699YRM3</accession>
<feature type="region of interest" description="Disordered" evidence="1">
    <location>
        <begin position="32"/>
        <end position="63"/>
    </location>
</feature>
<comment type="caution">
    <text evidence="2">The sequence shown here is derived from an EMBL/GenBank/DDBJ whole genome shotgun (WGS) entry which is preliminary data.</text>
</comment>
<evidence type="ECO:0000256" key="1">
    <source>
        <dbReference type="SAM" id="MobiDB-lite"/>
    </source>
</evidence>
<reference evidence="2 3" key="1">
    <citation type="submission" date="2020-02" db="EMBL/GenBank/DDBJ databases">
        <title>Draft genome sequence of Haematococcus lacustris strain NIES-144.</title>
        <authorList>
            <person name="Morimoto D."/>
            <person name="Nakagawa S."/>
            <person name="Yoshida T."/>
            <person name="Sawayama S."/>
        </authorList>
    </citation>
    <scope>NUCLEOTIDE SEQUENCE [LARGE SCALE GENOMIC DNA]</scope>
    <source>
        <strain evidence="2 3">NIES-144</strain>
    </source>
</reference>
<sequence length="79" mass="8301">MSVCNTVLEELNLVWGGGGLIATLPQPLSDPTAAADARARRKRVNSAEAAAETGQADRASKQSHLVEVLPRDADEPLGH</sequence>
<protein>
    <submittedName>
        <fullName evidence="2">Uncharacterized protein</fullName>
    </submittedName>
</protein>
<evidence type="ECO:0000313" key="2">
    <source>
        <dbReference type="EMBL" id="GFH12500.1"/>
    </source>
</evidence>
<dbReference type="EMBL" id="BLLF01000510">
    <property type="protein sequence ID" value="GFH12500.1"/>
    <property type="molecule type" value="Genomic_DNA"/>
</dbReference>
<dbReference type="AlphaFoldDB" id="A0A699YRM3"/>
<evidence type="ECO:0000313" key="3">
    <source>
        <dbReference type="Proteomes" id="UP000485058"/>
    </source>
</evidence>
<dbReference type="Proteomes" id="UP000485058">
    <property type="component" value="Unassembled WGS sequence"/>
</dbReference>